<name>A0ABX2Q4A5_9BACT</name>
<dbReference type="CDD" id="cd07185">
    <property type="entry name" value="OmpA_C-like"/>
    <property type="match status" value="1"/>
</dbReference>
<dbReference type="Gene3D" id="3.30.1330.60">
    <property type="entry name" value="OmpA-like domain"/>
    <property type="match status" value="1"/>
</dbReference>
<gene>
    <name evidence="8" type="ORF">HW556_12975</name>
</gene>
<dbReference type="SUPFAM" id="SSF103088">
    <property type="entry name" value="OmpA-like"/>
    <property type="match status" value="1"/>
</dbReference>
<comment type="caution">
    <text evidence="8">The sequence shown here is derived from an EMBL/GenBank/DDBJ whole genome shotgun (WGS) entry which is preliminary data.</text>
</comment>
<feature type="compositionally biased region" description="Pro residues" evidence="5">
    <location>
        <begin position="175"/>
        <end position="195"/>
    </location>
</feature>
<protein>
    <submittedName>
        <fullName evidence="8">OmpA family protein</fullName>
    </submittedName>
</protein>
<feature type="region of interest" description="Disordered" evidence="5">
    <location>
        <begin position="147"/>
        <end position="227"/>
    </location>
</feature>
<sequence length="399" mass="42937">MKRFNASLPLLLAVLLGLAVPGMAQELVGIVGNVMAPNNQALEKAAVLVVYGPTQTRTTATTDEAGNFAFKGLLVGGPYSVQVSQTGFQPQKIENIFLLAGKTANGTFVLFPEEKGSNQTPNRDYLTYIQQCRIIPPGEAVTATLPPATPAPPAARSKAVSRPTAVARPATPAATVPPRPAITPPAVTPSAPASPPAAASRDMAVARPRTPYQPGSRRAGSIEPPPVDGHYDLKSGYYIYHTGAPTTLRLSNGQQLRGVGSQSTENQLHQFLSNPRQQIDTVDRTRGWISFDRVFFTTGQATLTPESRHQLKNIALLLQSYPQARLKIGGYTDSVGTYQMNRQLSEARARTAWTTLVEMGISPSRLEARGYGPNYPMASNRTPAGRAMNRRLSLRVLTK</sequence>
<keyword evidence="2 4" id="KW-0472">Membrane</keyword>
<dbReference type="PROSITE" id="PS51123">
    <property type="entry name" value="OMPA_2"/>
    <property type="match status" value="1"/>
</dbReference>
<evidence type="ECO:0000256" key="4">
    <source>
        <dbReference type="PROSITE-ProRule" id="PRU00473"/>
    </source>
</evidence>
<evidence type="ECO:0000313" key="9">
    <source>
        <dbReference type="Proteomes" id="UP000626554"/>
    </source>
</evidence>
<dbReference type="PRINTS" id="PR01021">
    <property type="entry name" value="OMPADOMAIN"/>
</dbReference>
<dbReference type="RefSeq" id="WP_176900518.1">
    <property type="nucleotide sequence ID" value="NZ_JABKAV010000041.1"/>
</dbReference>
<dbReference type="Gene3D" id="2.60.40.1120">
    <property type="entry name" value="Carboxypeptidase-like, regulatory domain"/>
    <property type="match status" value="1"/>
</dbReference>
<dbReference type="InterPro" id="IPR006665">
    <property type="entry name" value="OmpA-like"/>
</dbReference>
<dbReference type="Pfam" id="PF00691">
    <property type="entry name" value="OmpA"/>
    <property type="match status" value="1"/>
</dbReference>
<keyword evidence="3" id="KW-0998">Cell outer membrane</keyword>
<evidence type="ECO:0000313" key="8">
    <source>
        <dbReference type="EMBL" id="NVO85795.1"/>
    </source>
</evidence>
<dbReference type="PANTHER" id="PTHR30329">
    <property type="entry name" value="STATOR ELEMENT OF FLAGELLAR MOTOR COMPLEX"/>
    <property type="match status" value="1"/>
</dbReference>
<dbReference type="Proteomes" id="UP000626554">
    <property type="component" value="Unassembled WGS sequence"/>
</dbReference>
<accession>A0ABX2Q4A5</accession>
<dbReference type="InterPro" id="IPR008969">
    <property type="entry name" value="CarboxyPept-like_regulatory"/>
</dbReference>
<dbReference type="InterPro" id="IPR006664">
    <property type="entry name" value="OMP_bac"/>
</dbReference>
<feature type="chain" id="PRO_5047465848" evidence="6">
    <location>
        <begin position="25"/>
        <end position="399"/>
    </location>
</feature>
<evidence type="ECO:0000256" key="6">
    <source>
        <dbReference type="SAM" id="SignalP"/>
    </source>
</evidence>
<dbReference type="EMBL" id="JABKAV010000041">
    <property type="protein sequence ID" value="NVO85795.1"/>
    <property type="molecule type" value="Genomic_DNA"/>
</dbReference>
<dbReference type="PANTHER" id="PTHR30329:SF21">
    <property type="entry name" value="LIPOPROTEIN YIAD-RELATED"/>
    <property type="match status" value="1"/>
</dbReference>
<reference evidence="8 9" key="1">
    <citation type="submission" date="2020-05" db="EMBL/GenBank/DDBJ databases">
        <title>Hymenobacter terrestris sp. nov. and Hymenobacter lapidiphilus sp. nov., isolated from regoliths in Antarctica.</title>
        <authorList>
            <person name="Sedlacek I."/>
            <person name="Pantucek R."/>
            <person name="Zeman M."/>
            <person name="Holochova P."/>
            <person name="Kralova S."/>
            <person name="Stankova E."/>
            <person name="Sedo O."/>
            <person name="Micenkova L."/>
            <person name="Svec P."/>
            <person name="Gupta V."/>
            <person name="Sood U."/>
            <person name="Korpole U.S."/>
            <person name="Lal R."/>
        </authorList>
    </citation>
    <scope>NUCLEOTIDE SEQUENCE [LARGE SCALE GENOMIC DNA]</scope>
    <source>
        <strain evidence="8 9">P5252</strain>
    </source>
</reference>
<feature type="domain" description="OmpA-like" evidence="7">
    <location>
        <begin position="283"/>
        <end position="399"/>
    </location>
</feature>
<evidence type="ECO:0000256" key="5">
    <source>
        <dbReference type="SAM" id="MobiDB-lite"/>
    </source>
</evidence>
<proteinExistence type="predicted"/>
<feature type="signal peptide" evidence="6">
    <location>
        <begin position="1"/>
        <end position="24"/>
    </location>
</feature>
<dbReference type="SUPFAM" id="SSF49464">
    <property type="entry name" value="Carboxypeptidase regulatory domain-like"/>
    <property type="match status" value="1"/>
</dbReference>
<keyword evidence="6" id="KW-0732">Signal</keyword>
<dbReference type="InterPro" id="IPR050330">
    <property type="entry name" value="Bact_OuterMem_StrucFunc"/>
</dbReference>
<dbReference type="Pfam" id="PF13620">
    <property type="entry name" value="CarboxypepD_reg"/>
    <property type="match status" value="1"/>
</dbReference>
<keyword evidence="9" id="KW-1185">Reference proteome</keyword>
<evidence type="ECO:0000256" key="2">
    <source>
        <dbReference type="ARBA" id="ARBA00023136"/>
    </source>
</evidence>
<organism evidence="8 9">
    <name type="scientific">Hymenobacter terrestris</name>
    <dbReference type="NCBI Taxonomy" id="2748310"/>
    <lineage>
        <taxon>Bacteria</taxon>
        <taxon>Pseudomonadati</taxon>
        <taxon>Bacteroidota</taxon>
        <taxon>Cytophagia</taxon>
        <taxon>Cytophagales</taxon>
        <taxon>Hymenobacteraceae</taxon>
        <taxon>Hymenobacter</taxon>
    </lineage>
</organism>
<feature type="compositionally biased region" description="Low complexity" evidence="5">
    <location>
        <begin position="162"/>
        <end position="174"/>
    </location>
</feature>
<evidence type="ECO:0000256" key="1">
    <source>
        <dbReference type="ARBA" id="ARBA00004442"/>
    </source>
</evidence>
<evidence type="ECO:0000256" key="3">
    <source>
        <dbReference type="ARBA" id="ARBA00023237"/>
    </source>
</evidence>
<dbReference type="InterPro" id="IPR036737">
    <property type="entry name" value="OmpA-like_sf"/>
</dbReference>
<evidence type="ECO:0000259" key="7">
    <source>
        <dbReference type="PROSITE" id="PS51123"/>
    </source>
</evidence>
<comment type="subcellular location">
    <subcellularLocation>
        <location evidence="1">Cell outer membrane</location>
    </subcellularLocation>
</comment>